<protein>
    <submittedName>
        <fullName evidence="1">DUF1819 family protein</fullName>
    </submittedName>
</protein>
<dbReference type="EMBL" id="WHZV01000001">
    <property type="protein sequence ID" value="NEG54813.1"/>
    <property type="molecule type" value="Genomic_DNA"/>
</dbReference>
<dbReference type="Pfam" id="PF08849">
    <property type="entry name" value="BrxA"/>
    <property type="match status" value="1"/>
</dbReference>
<evidence type="ECO:0000313" key="1">
    <source>
        <dbReference type="EMBL" id="NEG54813.1"/>
    </source>
</evidence>
<proteinExistence type="predicted"/>
<organism evidence="1 2">
    <name type="scientific">Bifidobacterium platyrrhinorum</name>
    <dbReference type="NCBI Taxonomy" id="2661628"/>
    <lineage>
        <taxon>Bacteria</taxon>
        <taxon>Bacillati</taxon>
        <taxon>Actinomycetota</taxon>
        <taxon>Actinomycetes</taxon>
        <taxon>Bifidobacteriales</taxon>
        <taxon>Bifidobacteriaceae</taxon>
        <taxon>Bifidobacterium</taxon>
    </lineage>
</organism>
<dbReference type="Proteomes" id="UP000483293">
    <property type="component" value="Unassembled WGS sequence"/>
</dbReference>
<dbReference type="InterPro" id="IPR014948">
    <property type="entry name" value="BrxA"/>
</dbReference>
<dbReference type="AlphaFoldDB" id="A0A6L9SSM3"/>
<comment type="caution">
    <text evidence="1">The sequence shown here is derived from an EMBL/GenBank/DDBJ whole genome shotgun (WGS) entry which is preliminary data.</text>
</comment>
<reference evidence="1 2" key="1">
    <citation type="submission" date="2019-10" db="EMBL/GenBank/DDBJ databases">
        <title>Bifidobacterium from non-human primates.</title>
        <authorList>
            <person name="Modesto M."/>
        </authorList>
    </citation>
    <scope>NUCLEOTIDE SEQUENCE [LARGE SCALE GENOMIC DNA]</scope>
    <source>
        <strain evidence="1 2">SMA15</strain>
    </source>
</reference>
<accession>A0A6L9SSM3</accession>
<keyword evidence="2" id="KW-1185">Reference proteome</keyword>
<name>A0A6L9SSM3_9BIFI</name>
<dbReference type="RefSeq" id="WP_163196477.1">
    <property type="nucleotide sequence ID" value="NZ_WHZV01000001.1"/>
</dbReference>
<dbReference type="Gene3D" id="1.10.3540.10">
    <property type="entry name" value="uncharacterized protein from magnetospirillum magneticum domain"/>
    <property type="match status" value="1"/>
</dbReference>
<gene>
    <name evidence="1" type="ORF">GFD21_03280</name>
</gene>
<evidence type="ECO:0000313" key="2">
    <source>
        <dbReference type="Proteomes" id="UP000483293"/>
    </source>
</evidence>
<dbReference type="InterPro" id="IPR023137">
    <property type="entry name" value="BrxA_sf"/>
</dbReference>
<sequence>MPGAYGSEIMREGQRYRLSFTVGGLLAPQGRILASLFMADGGSSGDLHAPGAELGERIACIRQRAIDGDVLAIRTHAANVRMVREVLKRLSALTERELRYLAAAGTPMDDCRALMWLAMCRYYAIVGEFADEVLRDRYLMGMPTVTRGDHDRFILAKSMWHPELEELSPATAGKLRSNVFKAMGEAGLVEKTDGTLLPSLLGAPLTAILECRPESFAYFPIREH</sequence>